<keyword evidence="1" id="KW-0811">Translocation</keyword>
<feature type="region of interest" description="Disordered" evidence="2">
    <location>
        <begin position="22"/>
        <end position="74"/>
    </location>
</feature>
<dbReference type="OrthoDB" id="1711508at2759"/>
<dbReference type="Pfam" id="PF03031">
    <property type="entry name" value="NIF"/>
    <property type="match status" value="1"/>
</dbReference>
<evidence type="ECO:0000259" key="3">
    <source>
        <dbReference type="PROSITE" id="PS50969"/>
    </source>
</evidence>
<feature type="compositionally biased region" description="Basic and acidic residues" evidence="2">
    <location>
        <begin position="114"/>
        <end position="128"/>
    </location>
</feature>
<dbReference type="InterPro" id="IPR050365">
    <property type="entry name" value="TIM50"/>
</dbReference>
<dbReference type="Gene3D" id="3.40.50.1000">
    <property type="entry name" value="HAD superfamily/HAD-like"/>
    <property type="match status" value="1"/>
</dbReference>
<feature type="compositionally biased region" description="Polar residues" evidence="2">
    <location>
        <begin position="22"/>
        <end position="46"/>
    </location>
</feature>
<protein>
    <recommendedName>
        <fullName evidence="1">Mitochondrial import inner membrane translocase subunit TIM50</fullName>
    </recommendedName>
</protein>
<dbReference type="SUPFAM" id="SSF56784">
    <property type="entry name" value="HAD-like"/>
    <property type="match status" value="1"/>
</dbReference>
<dbReference type="AlphaFoldDB" id="A0A9P7YHQ8"/>
<keyword evidence="1" id="KW-0813">Transport</keyword>
<comment type="subunit">
    <text evidence="1">Component of the TIM23 complex.</text>
</comment>
<dbReference type="Proteomes" id="UP000824998">
    <property type="component" value="Unassembled WGS sequence"/>
</dbReference>
<dbReference type="GO" id="GO:0005744">
    <property type="term" value="C:TIM23 mitochondrial import inner membrane translocase complex"/>
    <property type="evidence" value="ECO:0007669"/>
    <property type="project" value="UniProtKB-UniRule"/>
</dbReference>
<feature type="region of interest" description="Disordered" evidence="2">
    <location>
        <begin position="101"/>
        <end position="163"/>
    </location>
</feature>
<comment type="caution">
    <text evidence="4">The sequence shown here is derived from an EMBL/GenBank/DDBJ whole genome shotgun (WGS) entry which is preliminary data.</text>
</comment>
<name>A0A9P7YHQ8_9HELO</name>
<dbReference type="InterPro" id="IPR023214">
    <property type="entry name" value="HAD_sf"/>
</dbReference>
<dbReference type="PANTHER" id="PTHR12210">
    <property type="entry name" value="DULLARD PROTEIN PHOSPHATASE"/>
    <property type="match status" value="1"/>
</dbReference>
<dbReference type="EMBL" id="MU251489">
    <property type="protein sequence ID" value="KAG9233722.1"/>
    <property type="molecule type" value="Genomic_DNA"/>
</dbReference>
<keyword evidence="1" id="KW-0809">Transit peptide</keyword>
<comment type="function">
    <text evidence="1">Essential component of the TIM23 complex, a complex that mediates the translocation of transit peptide-containing proteins across the mitochondrial inner membrane.</text>
</comment>
<dbReference type="GO" id="GO:0015031">
    <property type="term" value="P:protein transport"/>
    <property type="evidence" value="ECO:0007669"/>
    <property type="project" value="UniProtKB-KW"/>
</dbReference>
<gene>
    <name evidence="4" type="ORF">BJ875DRAFT_463444</name>
</gene>
<sequence>MSLFSRHLRLATRSMTQTLRRSARQVIQANSDNQISQPRKQSTSPPNKKLEARPRLSSSRSRPAGDQATSRSLGEGLATISKLAESLQVISRLEQLKADCVKQPKRRKGGSKGTSDRAVRNSTQKENHALFLASKLKGKMENDRDEKIQPSRQSGGVPEPTPQYRNIANARPNLLREAQHLLVVIDLNGTILYRPNKKQPTRFVARPHAVRFLQYCIDTFTVVIWSSARPENVKHLVEAIIPPELRQQVVAIWARDQFGLSAFDYNQRVQCYKRLTRLWEDDSIARSHPEYAVGRRWDQTNTVLVDDSYEKGRSEPYNIIEIPEFVGDLNETGDMLPQVHDCINQLSMHSNVSACLMAVPFQAKEQFQLLRGGYGLPYKCPWQTNSMPELS</sequence>
<proteinExistence type="inferred from homology"/>
<keyword evidence="5" id="KW-1185">Reference proteome</keyword>
<accession>A0A9P7YHQ8</accession>
<keyword evidence="1" id="KW-0653">Protein transport</keyword>
<dbReference type="InterPro" id="IPR004274">
    <property type="entry name" value="FCP1_dom"/>
</dbReference>
<reference evidence="4" key="1">
    <citation type="journal article" date="2021" name="IMA Fungus">
        <title>Genomic characterization of three marine fungi, including Emericellopsis atlantica sp. nov. with signatures of a generalist lifestyle and marine biomass degradation.</title>
        <authorList>
            <person name="Hagestad O.C."/>
            <person name="Hou L."/>
            <person name="Andersen J.H."/>
            <person name="Hansen E.H."/>
            <person name="Altermark B."/>
            <person name="Li C."/>
            <person name="Kuhnert E."/>
            <person name="Cox R.J."/>
            <person name="Crous P.W."/>
            <person name="Spatafora J.W."/>
            <person name="Lail K."/>
            <person name="Amirebrahimi M."/>
            <person name="Lipzen A."/>
            <person name="Pangilinan J."/>
            <person name="Andreopoulos W."/>
            <person name="Hayes R.D."/>
            <person name="Ng V."/>
            <person name="Grigoriev I.V."/>
            <person name="Jackson S.A."/>
            <person name="Sutton T.D.S."/>
            <person name="Dobson A.D.W."/>
            <person name="Rama T."/>
        </authorList>
    </citation>
    <scope>NUCLEOTIDE SEQUENCE</scope>
    <source>
        <strain evidence="4">TRa018bII</strain>
    </source>
</reference>
<organism evidence="4 5">
    <name type="scientific">Amylocarpus encephaloides</name>
    <dbReference type="NCBI Taxonomy" id="45428"/>
    <lineage>
        <taxon>Eukaryota</taxon>
        <taxon>Fungi</taxon>
        <taxon>Dikarya</taxon>
        <taxon>Ascomycota</taxon>
        <taxon>Pezizomycotina</taxon>
        <taxon>Leotiomycetes</taxon>
        <taxon>Helotiales</taxon>
        <taxon>Helotiales incertae sedis</taxon>
        <taxon>Amylocarpus</taxon>
    </lineage>
</organism>
<comment type="subcellular location">
    <subcellularLocation>
        <location evidence="1">Mitochondrion inner membrane</location>
        <topology evidence="1">Single-pass membrane protein</topology>
    </subcellularLocation>
</comment>
<keyword evidence="1" id="KW-0496">Mitochondrion</keyword>
<comment type="similarity">
    <text evidence="1">Belongs to the TIM50 family.</text>
</comment>
<dbReference type="PROSITE" id="PS50969">
    <property type="entry name" value="FCP1"/>
    <property type="match status" value="1"/>
</dbReference>
<dbReference type="InterPro" id="IPR036412">
    <property type="entry name" value="HAD-like_sf"/>
</dbReference>
<feature type="domain" description="FCP1 homology" evidence="3">
    <location>
        <begin position="176"/>
        <end position="346"/>
    </location>
</feature>
<feature type="compositionally biased region" description="Basic and acidic residues" evidence="2">
    <location>
        <begin position="138"/>
        <end position="149"/>
    </location>
</feature>
<evidence type="ECO:0000313" key="4">
    <source>
        <dbReference type="EMBL" id="KAG9233722.1"/>
    </source>
</evidence>
<evidence type="ECO:0000256" key="1">
    <source>
        <dbReference type="RuleBase" id="RU365079"/>
    </source>
</evidence>
<evidence type="ECO:0000256" key="2">
    <source>
        <dbReference type="SAM" id="MobiDB-lite"/>
    </source>
</evidence>
<dbReference type="SMART" id="SM00577">
    <property type="entry name" value="CPDc"/>
    <property type="match status" value="1"/>
</dbReference>
<evidence type="ECO:0000313" key="5">
    <source>
        <dbReference type="Proteomes" id="UP000824998"/>
    </source>
</evidence>